<name>A0A2S6HPF9_9FIRM</name>
<keyword evidence="3" id="KW-1185">Reference proteome</keyword>
<dbReference type="PANTHER" id="PTHR43649:SF17">
    <property type="entry name" value="ABC TRANSPORTER SOLUTE BINDING PROTEIN-SUGAR TRANSPORT"/>
    <property type="match status" value="1"/>
</dbReference>
<evidence type="ECO:0000313" key="2">
    <source>
        <dbReference type="EMBL" id="PPK79414.1"/>
    </source>
</evidence>
<dbReference type="RefSeq" id="WP_104438280.1">
    <property type="nucleotide sequence ID" value="NZ_PTJA01000010.1"/>
</dbReference>
<dbReference type="InterPro" id="IPR050490">
    <property type="entry name" value="Bact_solute-bd_prot1"/>
</dbReference>
<organism evidence="2 3">
    <name type="scientific">Lacrimispora xylanisolvens</name>
    <dbReference type="NCBI Taxonomy" id="384636"/>
    <lineage>
        <taxon>Bacteria</taxon>
        <taxon>Bacillati</taxon>
        <taxon>Bacillota</taxon>
        <taxon>Clostridia</taxon>
        <taxon>Lachnospirales</taxon>
        <taxon>Lachnospiraceae</taxon>
        <taxon>Lacrimispora</taxon>
    </lineage>
</organism>
<dbReference type="Pfam" id="PF01547">
    <property type="entry name" value="SBP_bac_1"/>
    <property type="match status" value="1"/>
</dbReference>
<gene>
    <name evidence="2" type="ORF">BXY41_110140</name>
</gene>
<sequence>MKKAKLLKSCVAVLAAASLVTGCGSGAAKDATTATTAAAGGTETKAAEASSSADKGEEVTIKVMIWDRGDAAPGTTVENNTQTEWVKKQVKEKYNINVEYVSVPRSSSDEKVNIMMSGGSAPDIVFTYNQGLFNSFATAGGLTDLTEAYEKNGADIKKFVADAQNMGQIDGKQFAIMKQRGVESPRHTAYIRQDWLDKLGMQMPKTKEELTAYLQAVKDKNPGGVDNVIPWAMSGRNDTEKGYINYLGSYVNLAGDKDAYVYSEAYMAVAPGAVDGIKKLNELYNKGLINKDFATDTNEDLYKAQVTAGNVGFFLDDTESPWNYITVLNQSAGGRTFVPVQCFELADGSYRTPFEPRYGMFVMVPKSSEKKADACMKYLNWMADPAVAENIVFTAEHKRDENGVPIKLSSEELSSKGYPGTCDDLNIVNLAMDWTKNKDSIVSKWVKDQSVEWETPDWFSNFYDVRSEGKFRFPVYANISQAEADYGKNVENLMVAYVYKLISCTPDQFDSLQKTEYDNLVNAGLQKILDARAEYFDTIK</sequence>
<evidence type="ECO:0000256" key="1">
    <source>
        <dbReference type="SAM" id="SignalP"/>
    </source>
</evidence>
<dbReference type="Gene3D" id="3.40.190.10">
    <property type="entry name" value="Periplasmic binding protein-like II"/>
    <property type="match status" value="2"/>
</dbReference>
<dbReference type="OrthoDB" id="9773203at2"/>
<feature type="chain" id="PRO_5015633272" evidence="1">
    <location>
        <begin position="28"/>
        <end position="540"/>
    </location>
</feature>
<reference evidence="2 3" key="1">
    <citation type="submission" date="2018-02" db="EMBL/GenBank/DDBJ databases">
        <title>Genomic Encyclopedia of Archaeal and Bacterial Type Strains, Phase II (KMG-II): from individual species to whole genera.</title>
        <authorList>
            <person name="Goeker M."/>
        </authorList>
    </citation>
    <scope>NUCLEOTIDE SEQUENCE [LARGE SCALE GENOMIC DNA]</scope>
    <source>
        <strain evidence="2 3">DSM 3808</strain>
    </source>
</reference>
<dbReference type="PROSITE" id="PS51257">
    <property type="entry name" value="PROKAR_LIPOPROTEIN"/>
    <property type="match status" value="1"/>
</dbReference>
<dbReference type="AlphaFoldDB" id="A0A2S6HPF9"/>
<dbReference type="SUPFAM" id="SSF53850">
    <property type="entry name" value="Periplasmic binding protein-like II"/>
    <property type="match status" value="1"/>
</dbReference>
<dbReference type="InterPro" id="IPR006059">
    <property type="entry name" value="SBP"/>
</dbReference>
<protein>
    <submittedName>
        <fullName evidence="2">Putative aldouronate transport system substrate-binding protein</fullName>
    </submittedName>
</protein>
<proteinExistence type="predicted"/>
<evidence type="ECO:0000313" key="3">
    <source>
        <dbReference type="Proteomes" id="UP000237749"/>
    </source>
</evidence>
<accession>A0A2S6HPF9</accession>
<dbReference type="Proteomes" id="UP000237749">
    <property type="component" value="Unassembled WGS sequence"/>
</dbReference>
<comment type="caution">
    <text evidence="2">The sequence shown here is derived from an EMBL/GenBank/DDBJ whole genome shotgun (WGS) entry which is preliminary data.</text>
</comment>
<dbReference type="EMBL" id="PTJA01000010">
    <property type="protein sequence ID" value="PPK79414.1"/>
    <property type="molecule type" value="Genomic_DNA"/>
</dbReference>
<dbReference type="PANTHER" id="PTHR43649">
    <property type="entry name" value="ARABINOSE-BINDING PROTEIN-RELATED"/>
    <property type="match status" value="1"/>
</dbReference>
<feature type="signal peptide" evidence="1">
    <location>
        <begin position="1"/>
        <end position="27"/>
    </location>
</feature>
<keyword evidence="1" id="KW-0732">Signal</keyword>